<evidence type="ECO:0000313" key="4">
    <source>
        <dbReference type="Proteomes" id="UP000596063"/>
    </source>
</evidence>
<organism evidence="3 4">
    <name type="scientific">Spongiibacter nanhainus</name>
    <dbReference type="NCBI Taxonomy" id="2794344"/>
    <lineage>
        <taxon>Bacteria</taxon>
        <taxon>Pseudomonadati</taxon>
        <taxon>Pseudomonadota</taxon>
        <taxon>Gammaproteobacteria</taxon>
        <taxon>Cellvibrionales</taxon>
        <taxon>Spongiibacteraceae</taxon>
        <taxon>Spongiibacter</taxon>
    </lineage>
</organism>
<dbReference type="EMBL" id="CP066167">
    <property type="protein sequence ID" value="QQD16695.1"/>
    <property type="molecule type" value="Genomic_DNA"/>
</dbReference>
<dbReference type="Gene3D" id="1.10.1660.10">
    <property type="match status" value="1"/>
</dbReference>
<dbReference type="PANTHER" id="PTHR30204:SF92">
    <property type="entry name" value="HTH-TYPE TRANSCRIPTIONAL REGULATOR ZNTR"/>
    <property type="match status" value="1"/>
</dbReference>
<dbReference type="CDD" id="cd04785">
    <property type="entry name" value="HTH_CadR-PbrR-like"/>
    <property type="match status" value="1"/>
</dbReference>
<keyword evidence="4" id="KW-1185">Reference proteome</keyword>
<dbReference type="Pfam" id="PF13411">
    <property type="entry name" value="MerR_1"/>
    <property type="match status" value="1"/>
</dbReference>
<dbReference type="InterPro" id="IPR000551">
    <property type="entry name" value="MerR-type_HTH_dom"/>
</dbReference>
<dbReference type="SUPFAM" id="SSF46955">
    <property type="entry name" value="Putative DNA-binding domain"/>
    <property type="match status" value="1"/>
</dbReference>
<evidence type="ECO:0000256" key="1">
    <source>
        <dbReference type="ARBA" id="ARBA00023125"/>
    </source>
</evidence>
<dbReference type="InterPro" id="IPR047057">
    <property type="entry name" value="MerR_fam"/>
</dbReference>
<dbReference type="Proteomes" id="UP000596063">
    <property type="component" value="Chromosome"/>
</dbReference>
<evidence type="ECO:0000259" key="2">
    <source>
        <dbReference type="PROSITE" id="PS50937"/>
    </source>
</evidence>
<dbReference type="InterPro" id="IPR009061">
    <property type="entry name" value="DNA-bd_dom_put_sf"/>
</dbReference>
<keyword evidence="1" id="KW-0238">DNA-binding</keyword>
<proteinExistence type="predicted"/>
<evidence type="ECO:0000313" key="3">
    <source>
        <dbReference type="EMBL" id="QQD16695.1"/>
    </source>
</evidence>
<dbReference type="PROSITE" id="PS50937">
    <property type="entry name" value="HTH_MERR_2"/>
    <property type="match status" value="1"/>
</dbReference>
<dbReference type="GO" id="GO:0003677">
    <property type="term" value="F:DNA binding"/>
    <property type="evidence" value="ECO:0007669"/>
    <property type="project" value="UniProtKB-KW"/>
</dbReference>
<dbReference type="PRINTS" id="PR00040">
    <property type="entry name" value="HTHMERR"/>
</dbReference>
<reference evidence="3 4" key="1">
    <citation type="submission" date="2020-12" db="EMBL/GenBank/DDBJ databases">
        <authorList>
            <person name="Shan Y."/>
        </authorList>
    </citation>
    <scope>NUCLEOTIDE SEQUENCE [LARGE SCALE GENOMIC DNA]</scope>
    <source>
        <strain evidence="4">csc3.9</strain>
    </source>
</reference>
<dbReference type="KEGG" id="snan:I6N98_09820"/>
<gene>
    <name evidence="3" type="ORF">I6N98_09820</name>
</gene>
<feature type="domain" description="HTH merR-type" evidence="2">
    <location>
        <begin position="1"/>
        <end position="69"/>
    </location>
</feature>
<dbReference type="GO" id="GO:0003700">
    <property type="term" value="F:DNA-binding transcription factor activity"/>
    <property type="evidence" value="ECO:0007669"/>
    <property type="project" value="InterPro"/>
</dbReference>
<dbReference type="SMART" id="SM00422">
    <property type="entry name" value="HTH_MERR"/>
    <property type="match status" value="1"/>
</dbReference>
<accession>A0A7T4QXP1</accession>
<name>A0A7T4QXP1_9GAMM</name>
<protein>
    <submittedName>
        <fullName evidence="3">Helix-turn-helix domain-containing protein</fullName>
    </submittedName>
</protein>
<sequence length="129" mass="14702">MKIGEASRLSGCHIETIRYYERVGILSPTARSESGYRCYADHHIQQLRFILHARELGFSLDDIRELLSLKEQPDLSCQAVDSITDKHLHGIRNRIRHLESLARELRRISASCSGGHIAECRILEALGKH</sequence>
<dbReference type="RefSeq" id="WP_022960177.1">
    <property type="nucleotide sequence ID" value="NZ_CP066167.1"/>
</dbReference>
<dbReference type="PANTHER" id="PTHR30204">
    <property type="entry name" value="REDOX-CYCLING DRUG-SENSING TRANSCRIPTIONAL ACTIVATOR SOXR"/>
    <property type="match status" value="1"/>
</dbReference>
<dbReference type="PROSITE" id="PS00552">
    <property type="entry name" value="HTH_MERR_1"/>
    <property type="match status" value="1"/>
</dbReference>
<dbReference type="AlphaFoldDB" id="A0A7T4QXP1"/>